<dbReference type="AlphaFoldDB" id="A0AAI8YIP5"/>
<reference evidence="2" key="1">
    <citation type="submission" date="2023-10" db="EMBL/GenBank/DDBJ databases">
        <authorList>
            <person name="Hackl T."/>
        </authorList>
    </citation>
    <scope>NUCLEOTIDE SEQUENCE</scope>
</reference>
<evidence type="ECO:0000313" key="3">
    <source>
        <dbReference type="Proteomes" id="UP001295740"/>
    </source>
</evidence>
<evidence type="ECO:0000313" key="2">
    <source>
        <dbReference type="EMBL" id="CAJ2506210.1"/>
    </source>
</evidence>
<sequence>MWSEYQQLSSEASGPKETQGPVNQTTKARKSRPSVDINLARDLKKLQKLPIVGQGQDPGVEKGEQSELKPTHSQQSTPPRQGVEGNKGEGYNGIEEGHTVLVIWNGESIDWAGEEEEEEAEPQVDRTTGRTMCQDPQPCLRCQKKGLKCTLIFASANHDEKQPKCSACRRSDAQYCVRLRPANRRIPYYGPPWKNPNFTTGSAVSDHRLSSVEIGALLKGFYLGEQSYVGGGGSYLYQASVEAMALPPYNGVDLPMEERARNWKTMGWRHVLPVWHNASLQSGGLPPSDQVEWTAADSVEEGSPVEAAEEAGRDQLQYLRIRRRYFPREAHLNDELGETW</sequence>
<dbReference type="EMBL" id="CAUWAG010000008">
    <property type="protein sequence ID" value="CAJ2506210.1"/>
    <property type="molecule type" value="Genomic_DNA"/>
</dbReference>
<feature type="compositionally biased region" description="Basic and acidic residues" evidence="1">
    <location>
        <begin position="59"/>
        <end position="70"/>
    </location>
</feature>
<feature type="compositionally biased region" description="Polar residues" evidence="1">
    <location>
        <begin position="1"/>
        <end position="12"/>
    </location>
</feature>
<evidence type="ECO:0000256" key="1">
    <source>
        <dbReference type="SAM" id="MobiDB-lite"/>
    </source>
</evidence>
<comment type="caution">
    <text evidence="2">The sequence shown here is derived from an EMBL/GenBank/DDBJ whole genome shotgun (WGS) entry which is preliminary data.</text>
</comment>
<dbReference type="Proteomes" id="UP001295740">
    <property type="component" value="Unassembled WGS sequence"/>
</dbReference>
<name>A0AAI8YIP5_9PEZI</name>
<protein>
    <submittedName>
        <fullName evidence="2">Uu.00g003400.m01.CDS01</fullName>
    </submittedName>
</protein>
<keyword evidence="3" id="KW-1185">Reference proteome</keyword>
<organism evidence="2 3">
    <name type="scientific">Anthostomella pinea</name>
    <dbReference type="NCBI Taxonomy" id="933095"/>
    <lineage>
        <taxon>Eukaryota</taxon>
        <taxon>Fungi</taxon>
        <taxon>Dikarya</taxon>
        <taxon>Ascomycota</taxon>
        <taxon>Pezizomycotina</taxon>
        <taxon>Sordariomycetes</taxon>
        <taxon>Xylariomycetidae</taxon>
        <taxon>Xylariales</taxon>
        <taxon>Xylariaceae</taxon>
        <taxon>Anthostomella</taxon>
    </lineage>
</organism>
<proteinExistence type="predicted"/>
<gene>
    <name evidence="2" type="ORF">KHLLAP_LOCUS6678</name>
</gene>
<accession>A0AAI8YIP5</accession>
<feature type="region of interest" description="Disordered" evidence="1">
    <location>
        <begin position="1"/>
        <end position="92"/>
    </location>
</feature>